<dbReference type="Gene3D" id="1.10.10.10">
    <property type="entry name" value="Winged helix-like DNA-binding domain superfamily/Winged helix DNA-binding domain"/>
    <property type="match status" value="1"/>
</dbReference>
<sequence>MTDTAYASVHGALALVEALAGAVPLGLPNKALAEAARISPAQVTRLAAALIAAGWVKKLDSGHYCINAHVGRLAFKVQAAFDAAGRQLADQRHNYTNTNH</sequence>
<dbReference type="InterPro" id="IPR005471">
    <property type="entry name" value="Tscrpt_reg_IclR_N"/>
</dbReference>
<name>A0ABV6PTL7_9BURK</name>
<dbReference type="EMBL" id="JBHLTN010000021">
    <property type="protein sequence ID" value="MFC0593181.1"/>
    <property type="molecule type" value="Genomic_DNA"/>
</dbReference>
<dbReference type="SUPFAM" id="SSF46785">
    <property type="entry name" value="Winged helix' DNA-binding domain"/>
    <property type="match status" value="1"/>
</dbReference>
<evidence type="ECO:0000313" key="2">
    <source>
        <dbReference type="EMBL" id="MFC0593181.1"/>
    </source>
</evidence>
<dbReference type="InterPro" id="IPR036390">
    <property type="entry name" value="WH_DNA-bd_sf"/>
</dbReference>
<evidence type="ECO:0000313" key="3">
    <source>
        <dbReference type="Proteomes" id="UP001589834"/>
    </source>
</evidence>
<reference evidence="2 3" key="1">
    <citation type="submission" date="2024-09" db="EMBL/GenBank/DDBJ databases">
        <authorList>
            <person name="Sun Q."/>
            <person name="Mori K."/>
        </authorList>
    </citation>
    <scope>NUCLEOTIDE SEQUENCE [LARGE SCALE GENOMIC DNA]</scope>
    <source>
        <strain evidence="2 3">NCAIM B.02336</strain>
    </source>
</reference>
<feature type="domain" description="HTH iclR-type" evidence="1">
    <location>
        <begin position="12"/>
        <end position="58"/>
    </location>
</feature>
<keyword evidence="3" id="KW-1185">Reference proteome</keyword>
<comment type="caution">
    <text evidence="2">The sequence shown here is derived from an EMBL/GenBank/DDBJ whole genome shotgun (WGS) entry which is preliminary data.</text>
</comment>
<evidence type="ECO:0000259" key="1">
    <source>
        <dbReference type="Pfam" id="PF09339"/>
    </source>
</evidence>
<protein>
    <submittedName>
        <fullName evidence="2">Helix-turn-helix domain-containing protein</fullName>
    </submittedName>
</protein>
<dbReference type="Proteomes" id="UP001589834">
    <property type="component" value="Unassembled WGS sequence"/>
</dbReference>
<accession>A0ABV6PTL7</accession>
<organism evidence="2 3">
    <name type="scientific">Ottowia pentelensis</name>
    <dbReference type="NCBI Taxonomy" id="511108"/>
    <lineage>
        <taxon>Bacteria</taxon>
        <taxon>Pseudomonadati</taxon>
        <taxon>Pseudomonadota</taxon>
        <taxon>Betaproteobacteria</taxon>
        <taxon>Burkholderiales</taxon>
        <taxon>Comamonadaceae</taxon>
        <taxon>Ottowia</taxon>
    </lineage>
</organism>
<proteinExistence type="predicted"/>
<dbReference type="Pfam" id="PF09339">
    <property type="entry name" value="HTH_IclR"/>
    <property type="match status" value="1"/>
</dbReference>
<dbReference type="InterPro" id="IPR036388">
    <property type="entry name" value="WH-like_DNA-bd_sf"/>
</dbReference>
<gene>
    <name evidence="2" type="ORF">ACFFGG_11485</name>
</gene>
<dbReference type="RefSeq" id="WP_377483181.1">
    <property type="nucleotide sequence ID" value="NZ_JBHLTN010000021.1"/>
</dbReference>